<evidence type="ECO:0000256" key="7">
    <source>
        <dbReference type="ARBA" id="ARBA00023065"/>
    </source>
</evidence>
<keyword evidence="7" id="KW-0406">Ion transport</keyword>
<evidence type="ECO:0000256" key="5">
    <source>
        <dbReference type="ARBA" id="ARBA00022989"/>
    </source>
</evidence>
<dbReference type="PANTHER" id="PTHR10110">
    <property type="entry name" value="SODIUM/HYDROGEN EXCHANGER"/>
    <property type="match status" value="1"/>
</dbReference>
<feature type="transmembrane region" description="Helical" evidence="10">
    <location>
        <begin position="59"/>
        <end position="77"/>
    </location>
</feature>
<feature type="transmembrane region" description="Helical" evidence="10">
    <location>
        <begin position="89"/>
        <end position="115"/>
    </location>
</feature>
<feature type="transmembrane region" description="Helical" evidence="10">
    <location>
        <begin position="186"/>
        <end position="207"/>
    </location>
</feature>
<feature type="transmembrane region" description="Helical" evidence="10">
    <location>
        <begin position="241"/>
        <end position="257"/>
    </location>
</feature>
<keyword evidence="8 10" id="KW-0472">Membrane</keyword>
<protein>
    <submittedName>
        <fullName evidence="12">Sodium:proton antiporter</fullName>
    </submittedName>
</protein>
<keyword evidence="2" id="KW-0813">Transport</keyword>
<feature type="transmembrane region" description="Helical" evidence="10">
    <location>
        <begin position="343"/>
        <end position="364"/>
    </location>
</feature>
<dbReference type="Pfam" id="PF00999">
    <property type="entry name" value="Na_H_Exchanger"/>
    <property type="match status" value="1"/>
</dbReference>
<dbReference type="EMBL" id="JBCLUF010000022">
    <property type="protein sequence ID" value="MEY8662582.1"/>
    <property type="molecule type" value="Genomic_DNA"/>
</dbReference>
<feature type="transmembrane region" description="Helical" evidence="10">
    <location>
        <begin position="310"/>
        <end position="331"/>
    </location>
</feature>
<keyword evidence="9" id="KW-0739">Sodium transport</keyword>
<dbReference type="InterPro" id="IPR006153">
    <property type="entry name" value="Cation/H_exchanger_TM"/>
</dbReference>
<keyword evidence="4 10" id="KW-0812">Transmembrane</keyword>
<feature type="transmembrane region" description="Helical" evidence="10">
    <location>
        <begin position="33"/>
        <end position="52"/>
    </location>
</feature>
<evidence type="ECO:0000313" key="12">
    <source>
        <dbReference type="EMBL" id="MEY8662582.1"/>
    </source>
</evidence>
<keyword evidence="6" id="KW-0915">Sodium</keyword>
<evidence type="ECO:0000256" key="9">
    <source>
        <dbReference type="ARBA" id="ARBA00023201"/>
    </source>
</evidence>
<accession>A0ABV4DS45</accession>
<comment type="caution">
    <text evidence="12">The sequence shown here is derived from an EMBL/GenBank/DDBJ whole genome shotgun (WGS) entry which is preliminary data.</text>
</comment>
<dbReference type="Proteomes" id="UP001565236">
    <property type="component" value="Unassembled WGS sequence"/>
</dbReference>
<evidence type="ECO:0000256" key="3">
    <source>
        <dbReference type="ARBA" id="ARBA00022475"/>
    </source>
</evidence>
<dbReference type="PANTHER" id="PTHR10110:SF86">
    <property type="entry name" value="SODIUM_HYDROGEN EXCHANGER 7"/>
    <property type="match status" value="1"/>
</dbReference>
<feature type="transmembrane region" description="Helical" evidence="10">
    <location>
        <begin position="154"/>
        <end position="174"/>
    </location>
</feature>
<dbReference type="InterPro" id="IPR018422">
    <property type="entry name" value="Cation/H_exchanger_CPA1"/>
</dbReference>
<name>A0ABV4DS45_9LACO</name>
<comment type="subcellular location">
    <subcellularLocation>
        <location evidence="1">Cell membrane</location>
        <topology evidence="1">Multi-pass membrane protein</topology>
    </subcellularLocation>
</comment>
<evidence type="ECO:0000313" key="13">
    <source>
        <dbReference type="Proteomes" id="UP001565236"/>
    </source>
</evidence>
<dbReference type="Gene3D" id="1.20.1530.20">
    <property type="match status" value="1"/>
</dbReference>
<keyword evidence="13" id="KW-1185">Reference proteome</keyword>
<evidence type="ECO:0000256" key="8">
    <source>
        <dbReference type="ARBA" id="ARBA00023136"/>
    </source>
</evidence>
<evidence type="ECO:0000259" key="11">
    <source>
        <dbReference type="Pfam" id="PF00999"/>
    </source>
</evidence>
<reference evidence="12 13" key="1">
    <citation type="submission" date="2024-03" db="EMBL/GenBank/DDBJ databases">
        <title>Mouse gut bacterial collection (mGBC) of GemPharmatech.</title>
        <authorList>
            <person name="He Y."/>
            <person name="Dong L."/>
            <person name="Wu D."/>
            <person name="Gao X."/>
            <person name="Lin Z."/>
        </authorList>
    </citation>
    <scope>NUCLEOTIDE SEQUENCE [LARGE SCALE GENOMIC DNA]</scope>
    <source>
        <strain evidence="12 13">15-30</strain>
    </source>
</reference>
<gene>
    <name evidence="12" type="ORF">AALT52_06755</name>
</gene>
<evidence type="ECO:0000256" key="2">
    <source>
        <dbReference type="ARBA" id="ARBA00022448"/>
    </source>
</evidence>
<feature type="transmembrane region" description="Helical" evidence="10">
    <location>
        <begin position="277"/>
        <end position="298"/>
    </location>
</feature>
<feature type="transmembrane region" description="Helical" evidence="10">
    <location>
        <begin position="376"/>
        <end position="399"/>
    </location>
</feature>
<evidence type="ECO:0000256" key="6">
    <source>
        <dbReference type="ARBA" id="ARBA00023053"/>
    </source>
</evidence>
<organism evidence="12 13">
    <name type="scientific">Ligilactobacillus faecis</name>
    <dbReference type="NCBI Taxonomy" id="762833"/>
    <lineage>
        <taxon>Bacteria</taxon>
        <taxon>Bacillati</taxon>
        <taxon>Bacillota</taxon>
        <taxon>Bacilli</taxon>
        <taxon>Lactobacillales</taxon>
        <taxon>Lactobacillaceae</taxon>
        <taxon>Ligilactobacillus</taxon>
    </lineage>
</organism>
<evidence type="ECO:0000256" key="10">
    <source>
        <dbReference type="SAM" id="Phobius"/>
    </source>
</evidence>
<sequence length="523" mass="58840">MKMHMLSGWFLLLFASVAASIVAQFFPKISENYISMAVGALIALIPVLNKMIPPFEPEVFMITIIAPLLYFEGQAMYLNRVRHKFKTILGIVVLLVVISTLVVGFSLAFITGIGLPLALVMAAISTPTDATATESVSEGLKLPKREQSLLKMEALFNDASGIILLNAMVLLLLRGQIDYSQTVRDFLVAAIGGVLFGAIAALVAIAFRQTLLRLPFDNAVNAMTMLALALPFVIYVLAEEIHVSGILAVVCAGLLHNSEAQRSRFSDTHLFYLNKGLIGLLQELLNNAVFIILGLNFMRIILDKSVTFSSWVWITAGFVLYLGNLIVRYLYAKIMLRRDRLGATVFSFGGVHGAVTLALVFMAAGLGLSSNQFNLVIMSESVMIILSMLVPTILFWFILPRKEYDSSEKDRLRQEMIQRAINEVERMYLPKKVKQSVIYDLHDQNDETSLRQFWQQWFYVSRKPAFDKTERYLEQQALMWSFYIEREYLAEQIEQQALDPRDLYDLYNEVALAEATVLDPDQA</sequence>
<keyword evidence="3" id="KW-1003">Cell membrane</keyword>
<evidence type="ECO:0000256" key="1">
    <source>
        <dbReference type="ARBA" id="ARBA00004651"/>
    </source>
</evidence>
<evidence type="ECO:0000256" key="4">
    <source>
        <dbReference type="ARBA" id="ARBA00022692"/>
    </source>
</evidence>
<keyword evidence="5 10" id="KW-1133">Transmembrane helix</keyword>
<feature type="domain" description="Cation/H+ exchanger transmembrane" evidence="11">
    <location>
        <begin position="14"/>
        <end position="395"/>
    </location>
</feature>
<proteinExistence type="predicted"/>
<dbReference type="InterPro" id="IPR038770">
    <property type="entry name" value="Na+/solute_symporter_sf"/>
</dbReference>